<dbReference type="Gene3D" id="3.40.640.10">
    <property type="entry name" value="Type I PLP-dependent aspartate aminotransferase-like (Major domain)"/>
    <property type="match status" value="1"/>
</dbReference>
<feature type="region of interest" description="Disordered" evidence="7">
    <location>
        <begin position="419"/>
        <end position="441"/>
    </location>
</feature>
<dbReference type="GO" id="GO:0008483">
    <property type="term" value="F:transaminase activity"/>
    <property type="evidence" value="ECO:0007669"/>
    <property type="project" value="UniProtKB-KW"/>
</dbReference>
<dbReference type="InterPro" id="IPR015421">
    <property type="entry name" value="PyrdxlP-dep_Trfase_major"/>
</dbReference>
<keyword evidence="5" id="KW-0808">Transferase</keyword>
<dbReference type="AlphaFoldDB" id="A0A931AQ22"/>
<keyword evidence="10" id="KW-1185">Reference proteome</keyword>
<dbReference type="InterPro" id="IPR015422">
    <property type="entry name" value="PyrdxlP-dep_Trfase_small"/>
</dbReference>
<dbReference type="GO" id="GO:1901605">
    <property type="term" value="P:alpha-amino acid metabolic process"/>
    <property type="evidence" value="ECO:0007669"/>
    <property type="project" value="TreeGrafter"/>
</dbReference>
<comment type="caution">
    <text evidence="9">The sequence shown here is derived from an EMBL/GenBank/DDBJ whole genome shotgun (WGS) entry which is preliminary data.</text>
</comment>
<evidence type="ECO:0000313" key="10">
    <source>
        <dbReference type="Proteomes" id="UP000605361"/>
    </source>
</evidence>
<evidence type="ECO:0000256" key="7">
    <source>
        <dbReference type="SAM" id="MobiDB-lite"/>
    </source>
</evidence>
<keyword evidence="4 9" id="KW-0032">Aminotransferase</keyword>
<protein>
    <submittedName>
        <fullName evidence="9">PLP-dependent aminotransferase family protein</fullName>
    </submittedName>
</protein>
<dbReference type="SUPFAM" id="SSF53383">
    <property type="entry name" value="PLP-dependent transferases"/>
    <property type="match status" value="1"/>
</dbReference>
<dbReference type="Pfam" id="PF00155">
    <property type="entry name" value="Aminotran_1_2"/>
    <property type="match status" value="1"/>
</dbReference>
<dbReference type="FunFam" id="3.40.640.10:FF:000053">
    <property type="entry name" value="Aminotransferase, class I"/>
    <property type="match status" value="1"/>
</dbReference>
<gene>
    <name evidence="9" type="ORF">ITP53_53575</name>
</gene>
<evidence type="ECO:0000256" key="2">
    <source>
        <dbReference type="ARBA" id="ARBA00007441"/>
    </source>
</evidence>
<name>A0A931AQ22_9ACTN</name>
<dbReference type="InterPro" id="IPR004839">
    <property type="entry name" value="Aminotransferase_I/II_large"/>
</dbReference>
<dbReference type="Gene3D" id="3.90.1150.10">
    <property type="entry name" value="Aspartate Aminotransferase, domain 1"/>
    <property type="match status" value="1"/>
</dbReference>
<organism evidence="9 10">
    <name type="scientific">Nonomuraea cypriaca</name>
    <dbReference type="NCBI Taxonomy" id="1187855"/>
    <lineage>
        <taxon>Bacteria</taxon>
        <taxon>Bacillati</taxon>
        <taxon>Actinomycetota</taxon>
        <taxon>Actinomycetes</taxon>
        <taxon>Streptosporangiales</taxon>
        <taxon>Streptosporangiaceae</taxon>
        <taxon>Nonomuraea</taxon>
    </lineage>
</organism>
<evidence type="ECO:0000256" key="1">
    <source>
        <dbReference type="ARBA" id="ARBA00001933"/>
    </source>
</evidence>
<evidence type="ECO:0000256" key="6">
    <source>
        <dbReference type="ARBA" id="ARBA00022898"/>
    </source>
</evidence>
<dbReference type="InterPro" id="IPR015424">
    <property type="entry name" value="PyrdxlP-dep_Trfase"/>
</dbReference>
<evidence type="ECO:0000256" key="3">
    <source>
        <dbReference type="ARBA" id="ARBA00011738"/>
    </source>
</evidence>
<dbReference type="PANTHER" id="PTHR42790:SF19">
    <property type="entry name" value="KYNURENINE_ALPHA-AMINOADIPATE AMINOTRANSFERASE, MITOCHONDRIAL"/>
    <property type="match status" value="1"/>
</dbReference>
<keyword evidence="6" id="KW-0663">Pyridoxal phosphate</keyword>
<accession>A0A931AQ22</accession>
<comment type="subunit">
    <text evidence="3">Homodimer.</text>
</comment>
<evidence type="ECO:0000256" key="5">
    <source>
        <dbReference type="ARBA" id="ARBA00022679"/>
    </source>
</evidence>
<evidence type="ECO:0000313" key="9">
    <source>
        <dbReference type="EMBL" id="MBF8194350.1"/>
    </source>
</evidence>
<sequence length="441" mass="47655">MTGELDHGQTPATHGSRIDPYVDRYAARATGMVASEIRALFAVASRPEVVSLAGGMPYVTALPLDMVGELVSDLVTRRGPVALQYGSGQGDPHLREQICEVMRLEGIQAGANDVVVTVGSQQALDLVTRIFIDPGDVVLAEGPSYVGALGTFAAYQAKVVHIAMDDQGIVPESLAQTIYALETAGAPIKFLYTIPTFHNPAGVTLNIARRQQVLDICQRAGVLVIEDNPYGLLGFDGEPMRALRADNPDGVVYLGSFSKTLAPGFRVGWALAPHAIRDKLVLAMESAVLSHSSFTQLAVGQYLATQPWREQIKSFKELYRERRDALLDALDALMPPEVTWTRPAGGFFVWATLPDGLDSKAILPRAVAERVAFVPGTGFFSDGSGARHMRLSFCFPEPDRIREGVRRLAGVIEQEMQLRDTFGTSSSRDHNGVDTPGPDLA</sequence>
<dbReference type="PANTHER" id="PTHR42790">
    <property type="entry name" value="AMINOTRANSFERASE"/>
    <property type="match status" value="1"/>
</dbReference>
<dbReference type="CDD" id="cd00609">
    <property type="entry name" value="AAT_like"/>
    <property type="match status" value="1"/>
</dbReference>
<dbReference type="Proteomes" id="UP000605361">
    <property type="component" value="Unassembled WGS sequence"/>
</dbReference>
<reference evidence="9" key="1">
    <citation type="submission" date="2020-11" db="EMBL/GenBank/DDBJ databases">
        <title>Whole-genome analyses of Nonomuraea sp. K274.</title>
        <authorList>
            <person name="Veyisoglu A."/>
        </authorList>
    </citation>
    <scope>NUCLEOTIDE SEQUENCE</scope>
    <source>
        <strain evidence="9">K274</strain>
    </source>
</reference>
<comment type="cofactor">
    <cofactor evidence="1">
        <name>pyridoxal 5'-phosphate</name>
        <dbReference type="ChEBI" id="CHEBI:597326"/>
    </cofactor>
</comment>
<evidence type="ECO:0000259" key="8">
    <source>
        <dbReference type="Pfam" id="PF00155"/>
    </source>
</evidence>
<evidence type="ECO:0000256" key="4">
    <source>
        <dbReference type="ARBA" id="ARBA00022576"/>
    </source>
</evidence>
<dbReference type="RefSeq" id="WP_195903176.1">
    <property type="nucleotide sequence ID" value="NZ_JADOGI010000398.1"/>
</dbReference>
<comment type="similarity">
    <text evidence="2">Belongs to the class-I pyridoxal-phosphate-dependent aminotransferase family.</text>
</comment>
<proteinExistence type="inferred from homology"/>
<dbReference type="InterPro" id="IPR050859">
    <property type="entry name" value="Class-I_PLP-dep_aminotransf"/>
</dbReference>
<feature type="domain" description="Aminotransferase class I/classII large" evidence="8">
    <location>
        <begin position="81"/>
        <end position="408"/>
    </location>
</feature>
<dbReference type="GO" id="GO:0030170">
    <property type="term" value="F:pyridoxal phosphate binding"/>
    <property type="evidence" value="ECO:0007669"/>
    <property type="project" value="InterPro"/>
</dbReference>
<dbReference type="EMBL" id="JADOGI010000398">
    <property type="protein sequence ID" value="MBF8194350.1"/>
    <property type="molecule type" value="Genomic_DNA"/>
</dbReference>